<feature type="signal peptide" evidence="2">
    <location>
        <begin position="1"/>
        <end position="22"/>
    </location>
</feature>
<keyword evidence="1" id="KW-0472">Membrane</keyword>
<evidence type="ECO:0008006" key="5">
    <source>
        <dbReference type="Google" id="ProtNLM"/>
    </source>
</evidence>
<reference evidence="3 4" key="1">
    <citation type="submission" date="2016-07" db="EMBL/GenBank/DDBJ databases">
        <title>Pervasive Adenine N6-methylation of Active Genes in Fungi.</title>
        <authorList>
            <consortium name="DOE Joint Genome Institute"/>
            <person name="Mondo S.J."/>
            <person name="Dannebaum R.O."/>
            <person name="Kuo R.C."/>
            <person name="Labutti K."/>
            <person name="Haridas S."/>
            <person name="Kuo A."/>
            <person name="Salamov A."/>
            <person name="Ahrendt S.R."/>
            <person name="Lipzen A."/>
            <person name="Sullivan W."/>
            <person name="Andreopoulos W.B."/>
            <person name="Clum A."/>
            <person name="Lindquist E."/>
            <person name="Daum C."/>
            <person name="Ramamoorthy G.K."/>
            <person name="Gryganskyi A."/>
            <person name="Culley D."/>
            <person name="Magnuson J.K."/>
            <person name="James T.Y."/>
            <person name="O'Malley M.A."/>
            <person name="Stajich J.E."/>
            <person name="Spatafora J.W."/>
            <person name="Visel A."/>
            <person name="Grigoriev I.V."/>
        </authorList>
    </citation>
    <scope>NUCLEOTIDE SEQUENCE [LARGE SCALE GENOMIC DNA]</scope>
    <source>
        <strain evidence="3 4">NRRL 1336</strain>
    </source>
</reference>
<dbReference type="EMBL" id="MCGE01000042">
    <property type="protein sequence ID" value="ORZ05822.1"/>
    <property type="molecule type" value="Genomic_DNA"/>
</dbReference>
<accession>A0A1X2HZ45</accession>
<feature type="chain" id="PRO_5013027351" description="YggT family protein" evidence="2">
    <location>
        <begin position="23"/>
        <end position="80"/>
    </location>
</feature>
<protein>
    <recommendedName>
        <fullName evidence="5">YggT family protein</fullName>
    </recommendedName>
</protein>
<evidence type="ECO:0000313" key="3">
    <source>
        <dbReference type="EMBL" id="ORZ05822.1"/>
    </source>
</evidence>
<keyword evidence="4" id="KW-1185">Reference proteome</keyword>
<keyword evidence="1" id="KW-0812">Transmembrane</keyword>
<evidence type="ECO:0000256" key="1">
    <source>
        <dbReference type="SAM" id="Phobius"/>
    </source>
</evidence>
<proteinExistence type="predicted"/>
<comment type="caution">
    <text evidence="3">The sequence shown here is derived from an EMBL/GenBank/DDBJ whole genome shotgun (WGS) entry which is preliminary data.</text>
</comment>
<evidence type="ECO:0000313" key="4">
    <source>
        <dbReference type="Proteomes" id="UP000193560"/>
    </source>
</evidence>
<gene>
    <name evidence="3" type="ORF">BCR42DRAFT_427830</name>
</gene>
<organism evidence="3 4">
    <name type="scientific">Absidia repens</name>
    <dbReference type="NCBI Taxonomy" id="90262"/>
    <lineage>
        <taxon>Eukaryota</taxon>
        <taxon>Fungi</taxon>
        <taxon>Fungi incertae sedis</taxon>
        <taxon>Mucoromycota</taxon>
        <taxon>Mucoromycotina</taxon>
        <taxon>Mucoromycetes</taxon>
        <taxon>Mucorales</taxon>
        <taxon>Cunninghamellaceae</taxon>
        <taxon>Absidia</taxon>
    </lineage>
</organism>
<sequence length="80" mass="9839">MGYVWWLVLLMHMVFMISTAQAAMPIKRMEWLIYFLVRWIRMAFFGFHRLLYDILVTTIIIIIIIISYYYPITTPHFYIQ</sequence>
<name>A0A1X2HZ45_9FUNG</name>
<evidence type="ECO:0000256" key="2">
    <source>
        <dbReference type="SAM" id="SignalP"/>
    </source>
</evidence>
<keyword evidence="1" id="KW-1133">Transmembrane helix</keyword>
<dbReference type="Proteomes" id="UP000193560">
    <property type="component" value="Unassembled WGS sequence"/>
</dbReference>
<feature type="transmembrane region" description="Helical" evidence="1">
    <location>
        <begin position="46"/>
        <end position="70"/>
    </location>
</feature>
<dbReference type="AlphaFoldDB" id="A0A1X2HZ45"/>
<keyword evidence="2" id="KW-0732">Signal</keyword>